<proteinExistence type="predicted"/>
<keyword evidence="3" id="KW-1185">Reference proteome</keyword>
<dbReference type="EMBL" id="MU629500">
    <property type="protein sequence ID" value="KAJ1256575.1"/>
    <property type="molecule type" value="Genomic_DNA"/>
</dbReference>
<feature type="region of interest" description="Disordered" evidence="1">
    <location>
        <begin position="1"/>
        <end position="55"/>
    </location>
</feature>
<evidence type="ECO:0000313" key="3">
    <source>
        <dbReference type="Proteomes" id="UP001164776"/>
    </source>
</evidence>
<comment type="caution">
    <text evidence="2">The sequence shown here is derived from an EMBL/GenBank/DDBJ whole genome shotgun (WGS) entry which is preliminary data.</text>
</comment>
<name>A0A9W7XAS6_9POAL</name>
<dbReference type="AlphaFoldDB" id="A0A9W7XAS6"/>
<dbReference type="EMBL" id="MU629500">
    <property type="protein sequence ID" value="KAJ1256574.1"/>
    <property type="molecule type" value="Genomic_DNA"/>
</dbReference>
<reference evidence="2 3" key="1">
    <citation type="submission" date="2022-10" db="EMBL/GenBank/DDBJ databases">
        <title>WGS assembly of Paspalum vaginatum 540-79.</title>
        <authorList>
            <person name="Sun G."/>
            <person name="Wase N."/>
            <person name="Shu S."/>
            <person name="Jenkins J."/>
            <person name="Zhou B."/>
            <person name="Torres-Rodriguez J."/>
            <person name="Chen C."/>
            <person name="Sandor L."/>
            <person name="Plott C."/>
            <person name="Yoshinga Y."/>
            <person name="Daum C."/>
            <person name="Qi P."/>
            <person name="Barry K."/>
            <person name="Lipzen A."/>
            <person name="Berry L."/>
            <person name="Pedersen C."/>
            <person name="Gottilla T."/>
            <person name="Foltz A."/>
            <person name="Yu H."/>
            <person name="O'Malley R."/>
            <person name="Zhang C."/>
            <person name="Devos K."/>
            <person name="Sigmon B."/>
            <person name="Yu B."/>
            <person name="Obata T."/>
            <person name="Schmutz J."/>
            <person name="Schnable J."/>
        </authorList>
    </citation>
    <scope>NUCLEOTIDE SEQUENCE [LARGE SCALE GENOMIC DNA]</scope>
    <source>
        <strain evidence="3">cv. 540-79</strain>
    </source>
</reference>
<evidence type="ECO:0000313" key="2">
    <source>
        <dbReference type="EMBL" id="KAJ1256575.1"/>
    </source>
</evidence>
<gene>
    <name evidence="2" type="ORF">BS78_K003800</name>
</gene>
<protein>
    <submittedName>
        <fullName evidence="2">Uncharacterized protein</fullName>
    </submittedName>
</protein>
<dbReference type="Proteomes" id="UP001164776">
    <property type="component" value="Unassembled WGS sequence"/>
</dbReference>
<evidence type="ECO:0000256" key="1">
    <source>
        <dbReference type="SAM" id="MobiDB-lite"/>
    </source>
</evidence>
<sequence length="134" mass="14629">MLRKAQMRPPLRLLPDALLHRRGGAAAAAPAPVPPRPSSSSATTSTRPRRGDWRNLAIDPAMACTELVNRAQGACRRTSPSCTWKPEISLPLLYKTVPPRPAPLNPASPRRRGRVLCDDISQTPSITMYDGQVE</sequence>
<feature type="compositionally biased region" description="Low complexity" evidence="1">
    <location>
        <begin position="8"/>
        <end position="17"/>
    </location>
</feature>
<accession>A0A9W7XAS6</accession>
<organism evidence="2 3">
    <name type="scientific">Paspalum vaginatum</name>
    <name type="common">seashore paspalum</name>
    <dbReference type="NCBI Taxonomy" id="158149"/>
    <lineage>
        <taxon>Eukaryota</taxon>
        <taxon>Viridiplantae</taxon>
        <taxon>Streptophyta</taxon>
        <taxon>Embryophyta</taxon>
        <taxon>Tracheophyta</taxon>
        <taxon>Spermatophyta</taxon>
        <taxon>Magnoliopsida</taxon>
        <taxon>Liliopsida</taxon>
        <taxon>Poales</taxon>
        <taxon>Poaceae</taxon>
        <taxon>PACMAD clade</taxon>
        <taxon>Panicoideae</taxon>
        <taxon>Andropogonodae</taxon>
        <taxon>Paspaleae</taxon>
        <taxon>Paspalinae</taxon>
        <taxon>Paspalum</taxon>
    </lineage>
</organism>